<comment type="subcellular location">
    <subcellularLocation>
        <location evidence="1">Cell inner membrane</location>
        <topology evidence="1">Single-pass membrane protein</topology>
    </subcellularLocation>
</comment>
<keyword evidence="8" id="KW-0472">Membrane</keyword>
<comment type="similarity">
    <text evidence="9">Belongs to the GSP H family.</text>
</comment>
<keyword evidence="4" id="KW-0488">Methylation</keyword>
<evidence type="ECO:0000256" key="1">
    <source>
        <dbReference type="ARBA" id="ARBA00004377"/>
    </source>
</evidence>
<name>A0ABV9JMW2_9GAMM</name>
<dbReference type="NCBIfam" id="TIGR02532">
    <property type="entry name" value="IV_pilin_GFxxxE"/>
    <property type="match status" value="1"/>
</dbReference>
<dbReference type="Pfam" id="PF12019">
    <property type="entry name" value="GspH"/>
    <property type="match status" value="1"/>
</dbReference>
<dbReference type="Proteomes" id="UP001595962">
    <property type="component" value="Unassembled WGS sequence"/>
</dbReference>
<evidence type="ECO:0000256" key="3">
    <source>
        <dbReference type="ARBA" id="ARBA00022475"/>
    </source>
</evidence>
<dbReference type="PROSITE" id="PS00409">
    <property type="entry name" value="PROKAR_NTER_METHYL"/>
    <property type="match status" value="1"/>
</dbReference>
<dbReference type="EMBL" id="JBHSGB010000010">
    <property type="protein sequence ID" value="MFC4655546.1"/>
    <property type="molecule type" value="Genomic_DNA"/>
</dbReference>
<organism evidence="12 13">
    <name type="scientific">Rheinheimera marina</name>
    <dbReference type="NCBI Taxonomy" id="1774958"/>
    <lineage>
        <taxon>Bacteria</taxon>
        <taxon>Pseudomonadati</taxon>
        <taxon>Pseudomonadota</taxon>
        <taxon>Gammaproteobacteria</taxon>
        <taxon>Chromatiales</taxon>
        <taxon>Chromatiaceae</taxon>
        <taxon>Rheinheimera</taxon>
    </lineage>
</organism>
<accession>A0ABV9JMW2</accession>
<keyword evidence="3" id="KW-1003">Cell membrane</keyword>
<dbReference type="SUPFAM" id="SSF54523">
    <property type="entry name" value="Pili subunits"/>
    <property type="match status" value="1"/>
</dbReference>
<gene>
    <name evidence="12" type="ORF">ACFO3I_11030</name>
</gene>
<dbReference type="InterPro" id="IPR045584">
    <property type="entry name" value="Pilin-like"/>
</dbReference>
<protein>
    <recommendedName>
        <fullName evidence="2">Type II secretion system protein H</fullName>
    </recommendedName>
    <alternativeName>
        <fullName evidence="10">General secretion pathway protein H</fullName>
    </alternativeName>
</protein>
<dbReference type="InterPro" id="IPR012902">
    <property type="entry name" value="N_methyl_site"/>
</dbReference>
<proteinExistence type="inferred from homology"/>
<evidence type="ECO:0000256" key="7">
    <source>
        <dbReference type="ARBA" id="ARBA00022989"/>
    </source>
</evidence>
<keyword evidence="7" id="KW-1133">Transmembrane helix</keyword>
<dbReference type="Gene3D" id="3.55.40.10">
    <property type="entry name" value="minor pseudopilin epsh domain"/>
    <property type="match status" value="1"/>
</dbReference>
<dbReference type="Pfam" id="PF07963">
    <property type="entry name" value="N_methyl"/>
    <property type="match status" value="1"/>
</dbReference>
<evidence type="ECO:0000256" key="2">
    <source>
        <dbReference type="ARBA" id="ARBA00021549"/>
    </source>
</evidence>
<evidence type="ECO:0000256" key="10">
    <source>
        <dbReference type="ARBA" id="ARBA00030775"/>
    </source>
</evidence>
<sequence length="168" mass="17861">MSRQVHGFSLLELMVAVTVALVLLALAVPAFNDLVASNRIRSDTHLLASALQLGRSEAIKQNQTLVLCNANAELTACSGQGGQWQGFVLADMAEPATVLSAGHFSTHASVSFAPAQLRFNPQGFFRTAANQPLNDQFELCPTPNGPGRMLRLWSAGRTEISLNPCGGS</sequence>
<feature type="domain" description="General secretion pathway GspH" evidence="11">
    <location>
        <begin position="45"/>
        <end position="151"/>
    </location>
</feature>
<dbReference type="InterPro" id="IPR022346">
    <property type="entry name" value="T2SS_GspH"/>
</dbReference>
<dbReference type="RefSeq" id="WP_377334040.1">
    <property type="nucleotide sequence ID" value="NZ_JBHSGB010000010.1"/>
</dbReference>
<keyword evidence="13" id="KW-1185">Reference proteome</keyword>
<reference evidence="13" key="1">
    <citation type="journal article" date="2019" name="Int. J. Syst. Evol. Microbiol.">
        <title>The Global Catalogue of Microorganisms (GCM) 10K type strain sequencing project: providing services to taxonomists for standard genome sequencing and annotation.</title>
        <authorList>
            <consortium name="The Broad Institute Genomics Platform"/>
            <consortium name="The Broad Institute Genome Sequencing Center for Infectious Disease"/>
            <person name="Wu L."/>
            <person name="Ma J."/>
        </authorList>
    </citation>
    <scope>NUCLEOTIDE SEQUENCE [LARGE SCALE GENOMIC DNA]</scope>
    <source>
        <strain evidence="13">DT28</strain>
    </source>
</reference>
<evidence type="ECO:0000313" key="13">
    <source>
        <dbReference type="Proteomes" id="UP001595962"/>
    </source>
</evidence>
<evidence type="ECO:0000256" key="4">
    <source>
        <dbReference type="ARBA" id="ARBA00022481"/>
    </source>
</evidence>
<evidence type="ECO:0000256" key="9">
    <source>
        <dbReference type="ARBA" id="ARBA00025772"/>
    </source>
</evidence>
<keyword evidence="6" id="KW-0812">Transmembrane</keyword>
<keyword evidence="5" id="KW-0997">Cell inner membrane</keyword>
<evidence type="ECO:0000256" key="5">
    <source>
        <dbReference type="ARBA" id="ARBA00022519"/>
    </source>
</evidence>
<evidence type="ECO:0000313" key="12">
    <source>
        <dbReference type="EMBL" id="MFC4655546.1"/>
    </source>
</evidence>
<comment type="caution">
    <text evidence="12">The sequence shown here is derived from an EMBL/GenBank/DDBJ whole genome shotgun (WGS) entry which is preliminary data.</text>
</comment>
<evidence type="ECO:0000256" key="8">
    <source>
        <dbReference type="ARBA" id="ARBA00023136"/>
    </source>
</evidence>
<evidence type="ECO:0000256" key="6">
    <source>
        <dbReference type="ARBA" id="ARBA00022692"/>
    </source>
</evidence>
<evidence type="ECO:0000259" key="11">
    <source>
        <dbReference type="Pfam" id="PF12019"/>
    </source>
</evidence>